<evidence type="ECO:0000313" key="1">
    <source>
        <dbReference type="EMBL" id="SFF81893.1"/>
    </source>
</evidence>
<dbReference type="STRING" id="380248.SAMN05216251_13070"/>
<accession>A0A1I2LRZ6</accession>
<reference evidence="1 2" key="1">
    <citation type="submission" date="2016-10" db="EMBL/GenBank/DDBJ databases">
        <authorList>
            <person name="de Groot N.N."/>
        </authorList>
    </citation>
    <scope>NUCLEOTIDE SEQUENCE [LARGE SCALE GENOMIC DNA]</scope>
    <source>
        <strain evidence="1 2">CGMCC 4.3510</strain>
    </source>
</reference>
<evidence type="ECO:0000313" key="2">
    <source>
        <dbReference type="Proteomes" id="UP000199323"/>
    </source>
</evidence>
<protein>
    <recommendedName>
        <fullName evidence="3">Acyl-CoA dehydrogenase</fullName>
    </recommendedName>
</protein>
<organism evidence="1 2">
    <name type="scientific">Actinacidiphila alni</name>
    <dbReference type="NCBI Taxonomy" id="380248"/>
    <lineage>
        <taxon>Bacteria</taxon>
        <taxon>Bacillati</taxon>
        <taxon>Actinomycetota</taxon>
        <taxon>Actinomycetes</taxon>
        <taxon>Kitasatosporales</taxon>
        <taxon>Streptomycetaceae</taxon>
        <taxon>Actinacidiphila</taxon>
    </lineage>
</organism>
<dbReference type="OrthoDB" id="4146214at2"/>
<dbReference type="EMBL" id="FONG01000030">
    <property type="protein sequence ID" value="SFF81893.1"/>
    <property type="molecule type" value="Genomic_DNA"/>
</dbReference>
<keyword evidence="2" id="KW-1185">Reference proteome</keyword>
<name>A0A1I2LRZ6_9ACTN</name>
<proteinExistence type="predicted"/>
<gene>
    <name evidence="1" type="ORF">SAMN05216251_13070</name>
</gene>
<evidence type="ECO:0008006" key="3">
    <source>
        <dbReference type="Google" id="ProtNLM"/>
    </source>
</evidence>
<dbReference type="AlphaFoldDB" id="A0A1I2LRZ6"/>
<dbReference type="Proteomes" id="UP000199323">
    <property type="component" value="Unassembled WGS sequence"/>
</dbReference>
<sequence>MRGRGRTASGGSTAVSARGSLPAAFDRYERLGRLDPAGAWSRFNADFNWAAPLTQAVPAIGRPGSVDAVATADGHLLSGLWVLPRQYHRVPWLALRCPPPVPGSRTTTTTAGRTDDALFVVATRALTVEGVTGGEAGRPLARLANWYVPLGLTTSATGAAVRIKERTFVRVAVTAMAMGAVRRLVDGITAEAADQADAADRGSQVSRSERVDRERESALAALLDRTRADLRYELGRVVPVADGGRGGRARTVGAAVERAGTVTRAVFAHVRETAVASGRQYGGSSPASLVSASLPLLQHTAFLCGPGPARDRLLSGDGGPS</sequence>